<gene>
    <name evidence="1" type="ORF">PoB_005213500</name>
</gene>
<dbReference type="AlphaFoldDB" id="A0AAV4BYY2"/>
<dbReference type="EMBL" id="BLXT01005763">
    <property type="protein sequence ID" value="GFO25630.1"/>
    <property type="molecule type" value="Genomic_DNA"/>
</dbReference>
<sequence>MTSQKFPNAVKKANMFENVCPEIFLFCRNERLSLRRVQAGAARSNSKAHVPAGPGKPWLCQPHLARSDCLTSAPSPEVFSTALKSRRSEQLRLFST</sequence>
<evidence type="ECO:0000313" key="2">
    <source>
        <dbReference type="Proteomes" id="UP000735302"/>
    </source>
</evidence>
<reference evidence="1 2" key="1">
    <citation type="journal article" date="2021" name="Elife">
        <title>Chloroplast acquisition without the gene transfer in kleptoplastic sea slugs, Plakobranchus ocellatus.</title>
        <authorList>
            <person name="Maeda T."/>
            <person name="Takahashi S."/>
            <person name="Yoshida T."/>
            <person name="Shimamura S."/>
            <person name="Takaki Y."/>
            <person name="Nagai Y."/>
            <person name="Toyoda A."/>
            <person name="Suzuki Y."/>
            <person name="Arimoto A."/>
            <person name="Ishii H."/>
            <person name="Satoh N."/>
            <person name="Nishiyama T."/>
            <person name="Hasebe M."/>
            <person name="Maruyama T."/>
            <person name="Minagawa J."/>
            <person name="Obokata J."/>
            <person name="Shigenobu S."/>
        </authorList>
    </citation>
    <scope>NUCLEOTIDE SEQUENCE [LARGE SCALE GENOMIC DNA]</scope>
</reference>
<name>A0AAV4BYY2_9GAST</name>
<accession>A0AAV4BYY2</accession>
<proteinExistence type="predicted"/>
<evidence type="ECO:0000313" key="1">
    <source>
        <dbReference type="EMBL" id="GFO25630.1"/>
    </source>
</evidence>
<organism evidence="1 2">
    <name type="scientific">Plakobranchus ocellatus</name>
    <dbReference type="NCBI Taxonomy" id="259542"/>
    <lineage>
        <taxon>Eukaryota</taxon>
        <taxon>Metazoa</taxon>
        <taxon>Spiralia</taxon>
        <taxon>Lophotrochozoa</taxon>
        <taxon>Mollusca</taxon>
        <taxon>Gastropoda</taxon>
        <taxon>Heterobranchia</taxon>
        <taxon>Euthyneura</taxon>
        <taxon>Panpulmonata</taxon>
        <taxon>Sacoglossa</taxon>
        <taxon>Placobranchoidea</taxon>
        <taxon>Plakobranchidae</taxon>
        <taxon>Plakobranchus</taxon>
    </lineage>
</organism>
<protein>
    <submittedName>
        <fullName evidence="1">Uncharacterized protein</fullName>
    </submittedName>
</protein>
<comment type="caution">
    <text evidence="1">The sequence shown here is derived from an EMBL/GenBank/DDBJ whole genome shotgun (WGS) entry which is preliminary data.</text>
</comment>
<dbReference type="Proteomes" id="UP000735302">
    <property type="component" value="Unassembled WGS sequence"/>
</dbReference>
<keyword evidence="2" id="KW-1185">Reference proteome</keyword>